<evidence type="ECO:0000313" key="4">
    <source>
        <dbReference type="EMBL" id="ONK82076.1"/>
    </source>
</evidence>
<evidence type="ECO:0000256" key="3">
    <source>
        <dbReference type="PROSITE-ProRule" id="PRU00708"/>
    </source>
</evidence>
<reference evidence="5" key="1">
    <citation type="journal article" date="2017" name="Nat. Commun.">
        <title>The asparagus genome sheds light on the origin and evolution of a young Y chromosome.</title>
        <authorList>
            <person name="Harkess A."/>
            <person name="Zhou J."/>
            <person name="Xu C."/>
            <person name="Bowers J.E."/>
            <person name="Van der Hulst R."/>
            <person name="Ayyampalayam S."/>
            <person name="Mercati F."/>
            <person name="Riccardi P."/>
            <person name="McKain M.R."/>
            <person name="Kakrana A."/>
            <person name="Tang H."/>
            <person name="Ray J."/>
            <person name="Groenendijk J."/>
            <person name="Arikit S."/>
            <person name="Mathioni S.M."/>
            <person name="Nakano M."/>
            <person name="Shan H."/>
            <person name="Telgmann-Rauber A."/>
            <person name="Kanno A."/>
            <person name="Yue Z."/>
            <person name="Chen H."/>
            <person name="Li W."/>
            <person name="Chen Y."/>
            <person name="Xu X."/>
            <person name="Zhang Y."/>
            <person name="Luo S."/>
            <person name="Chen H."/>
            <person name="Gao J."/>
            <person name="Mao Z."/>
            <person name="Pires J.C."/>
            <person name="Luo M."/>
            <person name="Kudrna D."/>
            <person name="Wing R.A."/>
            <person name="Meyers B.C."/>
            <person name="Yi K."/>
            <person name="Kong H."/>
            <person name="Lavrijsen P."/>
            <person name="Sunseri F."/>
            <person name="Falavigna A."/>
            <person name="Ye Y."/>
            <person name="Leebens-Mack J.H."/>
            <person name="Chen G."/>
        </authorList>
    </citation>
    <scope>NUCLEOTIDE SEQUENCE [LARGE SCALE GENOMIC DNA]</scope>
    <source>
        <strain evidence="5">cv. DH0086</strain>
    </source>
</reference>
<dbReference type="Gramene" id="ONK82076">
    <property type="protein sequence ID" value="ONK82076"/>
    <property type="gene ID" value="A4U43_C01F35870"/>
</dbReference>
<name>A0A5P1FUS8_ASPOF</name>
<feature type="repeat" description="PPR" evidence="3">
    <location>
        <begin position="24"/>
        <end position="54"/>
    </location>
</feature>
<dbReference type="Pfam" id="PF13041">
    <property type="entry name" value="PPR_2"/>
    <property type="match status" value="3"/>
</dbReference>
<dbReference type="Proteomes" id="UP000243459">
    <property type="component" value="Chromosome 1"/>
</dbReference>
<dbReference type="Pfam" id="PF12854">
    <property type="entry name" value="PPR_1"/>
    <property type="match status" value="1"/>
</dbReference>
<feature type="repeat" description="PPR" evidence="3">
    <location>
        <begin position="163"/>
        <end position="197"/>
    </location>
</feature>
<feature type="repeat" description="PPR" evidence="3">
    <location>
        <begin position="265"/>
        <end position="299"/>
    </location>
</feature>
<dbReference type="AlphaFoldDB" id="A0A5P1FUS8"/>
<gene>
    <name evidence="4" type="ORF">A4U43_C01F35870</name>
</gene>
<dbReference type="PANTHER" id="PTHR47941">
    <property type="entry name" value="PENTATRICOPEPTIDE REPEAT-CONTAINING PROTEIN 3, MITOCHONDRIAL"/>
    <property type="match status" value="1"/>
</dbReference>
<dbReference type="Gene3D" id="1.25.40.10">
    <property type="entry name" value="Tetratricopeptide repeat domain"/>
    <property type="match status" value="4"/>
</dbReference>
<dbReference type="Pfam" id="PF01535">
    <property type="entry name" value="PPR"/>
    <property type="match status" value="1"/>
</dbReference>
<dbReference type="NCBIfam" id="TIGR00756">
    <property type="entry name" value="PPR"/>
    <property type="match status" value="5"/>
</dbReference>
<keyword evidence="2" id="KW-0677">Repeat</keyword>
<comment type="similarity">
    <text evidence="1">Belongs to the PPR family. P subfamily.</text>
</comment>
<evidence type="ECO:0000256" key="2">
    <source>
        <dbReference type="ARBA" id="ARBA00022737"/>
    </source>
</evidence>
<keyword evidence="5" id="KW-1185">Reference proteome</keyword>
<dbReference type="InterPro" id="IPR002885">
    <property type="entry name" value="PPR_rpt"/>
</dbReference>
<feature type="repeat" description="PPR" evidence="3">
    <location>
        <begin position="90"/>
        <end position="124"/>
    </location>
</feature>
<evidence type="ECO:0008006" key="6">
    <source>
        <dbReference type="Google" id="ProtNLM"/>
    </source>
</evidence>
<dbReference type="OMA" id="CLCRDAR"/>
<evidence type="ECO:0000256" key="1">
    <source>
        <dbReference type="ARBA" id="ARBA00007626"/>
    </source>
</evidence>
<dbReference type="InterPro" id="IPR011990">
    <property type="entry name" value="TPR-like_helical_dom_sf"/>
</dbReference>
<dbReference type="EMBL" id="CM007381">
    <property type="protein sequence ID" value="ONK82076.1"/>
    <property type="molecule type" value="Genomic_DNA"/>
</dbReference>
<accession>A0A5P1FUS8</accession>
<sequence>MRVGRMDEALVGLIGWEQEGCPPTVRCYTSMILGYCKLGRVDEAKGLVGRAEDKDAVMYTILIDALCRRGEVDEVEKILEGSEFNGWKPNDVTYNVYINGLCKLGEVDRAFRQLDVMRENGFLPTLETLHILFASLCRDQSDERLWEAKALLDRSNELDWDVNAYFYCTLMSKFCDKGMNKPVVSLLTCMFKRGIEPDTCTYTVVLRSLCKKKYLRKAKCIFHSMGSEADIVAYNTLLLGFNRANEHNEVYILFMNMVEDKVSPNGFTFCVLMDSLCRENKYPEAVDCFIQSIRNGFNRNLISRPIWWLVKEGKVKELLNLFEEMFGRGFVLNDFVFDPLIRAFCRKGLCRSVQSDIFSLIFDKMLSTR</sequence>
<feature type="repeat" description="PPR" evidence="3">
    <location>
        <begin position="55"/>
        <end position="89"/>
    </location>
</feature>
<protein>
    <recommendedName>
        <fullName evidence="6">Pentacotripeptide-repeat region of PRORP domain-containing protein</fullName>
    </recommendedName>
</protein>
<evidence type="ECO:0000313" key="5">
    <source>
        <dbReference type="Proteomes" id="UP000243459"/>
    </source>
</evidence>
<organism evidence="4 5">
    <name type="scientific">Asparagus officinalis</name>
    <name type="common">Garden asparagus</name>
    <dbReference type="NCBI Taxonomy" id="4686"/>
    <lineage>
        <taxon>Eukaryota</taxon>
        <taxon>Viridiplantae</taxon>
        <taxon>Streptophyta</taxon>
        <taxon>Embryophyta</taxon>
        <taxon>Tracheophyta</taxon>
        <taxon>Spermatophyta</taxon>
        <taxon>Magnoliopsida</taxon>
        <taxon>Liliopsida</taxon>
        <taxon>Asparagales</taxon>
        <taxon>Asparagaceae</taxon>
        <taxon>Asparagoideae</taxon>
        <taxon>Asparagus</taxon>
    </lineage>
</organism>
<proteinExistence type="inferred from homology"/>
<feature type="repeat" description="PPR" evidence="3">
    <location>
        <begin position="230"/>
        <end position="264"/>
    </location>
</feature>
<dbReference type="PROSITE" id="PS51375">
    <property type="entry name" value="PPR"/>
    <property type="match status" value="6"/>
</dbReference>